<dbReference type="SUPFAM" id="SSF51735">
    <property type="entry name" value="NAD(P)-binding Rossmann-fold domains"/>
    <property type="match status" value="1"/>
</dbReference>
<feature type="domain" description="Saccharopine dehydrogenase NADP binding" evidence="1">
    <location>
        <begin position="3"/>
        <end position="97"/>
    </location>
</feature>
<reference evidence="2" key="1">
    <citation type="submission" date="2020-02" db="EMBL/GenBank/DDBJ databases">
        <authorList>
            <person name="Meier V. D."/>
        </authorList>
    </citation>
    <scope>NUCLEOTIDE SEQUENCE</scope>
    <source>
        <strain evidence="2">AVDCRST_MAG79</strain>
    </source>
</reference>
<sequence>MRIVLYGATGFTGRLTAEALVAADVELTVAGRDAEGVHALARRLGCHGAVASATPRELAPVFAGAAVVVSCAGPFRVIGRTVAEAAIAAGAHYVDSTGEPAFMRVVLGELDAPATATGVALVTACGFDYLPADLAATVLRDRLGPLRSLDYAYWTSGRSTAGTRRSVLDVLRGDAPVVCGGRLAEQRPFSAVRSFAFEAGRRRATLLPFGDPLLAHHRLDVDRAVAWGVVSTVGRHAARAALPLLRTVLRTPAGRIASAASDRIGADPHTRDRGAARFTIRVEATSRDGRSGSVELSGHDPYGLTARALALRARGLAHDAAVVPGARSPADGLDARAVLAGLGVRLHERPPASV</sequence>
<accession>A0A6J4TV16</accession>
<evidence type="ECO:0000313" key="2">
    <source>
        <dbReference type="EMBL" id="CAA9533164.1"/>
    </source>
</evidence>
<dbReference type="AlphaFoldDB" id="A0A6J4TV16"/>
<dbReference type="Pfam" id="PF03435">
    <property type="entry name" value="Sacchrp_dh_NADP"/>
    <property type="match status" value="1"/>
</dbReference>
<dbReference type="EMBL" id="CADCWC010000183">
    <property type="protein sequence ID" value="CAA9533164.1"/>
    <property type="molecule type" value="Genomic_DNA"/>
</dbReference>
<dbReference type="Gene3D" id="3.40.50.720">
    <property type="entry name" value="NAD(P)-binding Rossmann-like Domain"/>
    <property type="match status" value="1"/>
</dbReference>
<gene>
    <name evidence="2" type="ORF">AVDCRST_MAG79-1104</name>
</gene>
<dbReference type="PANTHER" id="PTHR43781">
    <property type="entry name" value="SACCHAROPINE DEHYDROGENASE"/>
    <property type="match status" value="1"/>
</dbReference>
<organism evidence="2">
    <name type="scientific">uncultured Thermoleophilia bacterium</name>
    <dbReference type="NCBI Taxonomy" id="1497501"/>
    <lineage>
        <taxon>Bacteria</taxon>
        <taxon>Bacillati</taxon>
        <taxon>Actinomycetota</taxon>
        <taxon>Thermoleophilia</taxon>
        <taxon>environmental samples</taxon>
    </lineage>
</organism>
<dbReference type="InterPro" id="IPR005097">
    <property type="entry name" value="Sacchrp_dh_NADP-bd"/>
</dbReference>
<dbReference type="PANTHER" id="PTHR43781:SF1">
    <property type="entry name" value="SACCHAROPINE DEHYDROGENASE"/>
    <property type="match status" value="1"/>
</dbReference>
<name>A0A6J4TV16_9ACTN</name>
<protein>
    <recommendedName>
        <fullName evidence="1">Saccharopine dehydrogenase NADP binding domain-containing protein</fullName>
    </recommendedName>
</protein>
<dbReference type="InterPro" id="IPR036291">
    <property type="entry name" value="NAD(P)-bd_dom_sf"/>
</dbReference>
<proteinExistence type="predicted"/>
<evidence type="ECO:0000259" key="1">
    <source>
        <dbReference type="Pfam" id="PF03435"/>
    </source>
</evidence>